<evidence type="ECO:0000256" key="19">
    <source>
        <dbReference type="PIRSR" id="PIRSR621190-1"/>
    </source>
</evidence>
<dbReference type="CDD" id="cd04278">
    <property type="entry name" value="ZnMc_MMP"/>
    <property type="match status" value="1"/>
</dbReference>
<dbReference type="PANTHER" id="PTHR10201">
    <property type="entry name" value="MATRIX METALLOPROTEINASE"/>
    <property type="match status" value="1"/>
</dbReference>
<dbReference type="InterPro" id="IPR033739">
    <property type="entry name" value="M10A_MMP"/>
</dbReference>
<evidence type="ECO:0000256" key="17">
    <source>
        <dbReference type="ARBA" id="ARBA00075845"/>
    </source>
</evidence>
<dbReference type="GO" id="GO:0030574">
    <property type="term" value="P:collagen catabolic process"/>
    <property type="evidence" value="ECO:0000318"/>
    <property type="project" value="GO_Central"/>
</dbReference>
<feature type="transmembrane region" description="Helical" evidence="24">
    <location>
        <begin position="960"/>
        <end position="982"/>
    </location>
</feature>
<keyword evidence="12 24" id="KW-1133">Transmembrane helix</keyword>
<feature type="region of interest" description="Disordered" evidence="23">
    <location>
        <begin position="106"/>
        <end position="260"/>
    </location>
</feature>
<dbReference type="FunCoup" id="A0A8I3MSY3">
    <property type="interactions" value="218"/>
</dbReference>
<dbReference type="Gene3D" id="3.40.390.10">
    <property type="entry name" value="Collagenase (Catalytic Domain)"/>
    <property type="match status" value="1"/>
</dbReference>
<dbReference type="SMART" id="SM00235">
    <property type="entry name" value="ZnMc"/>
    <property type="match status" value="1"/>
</dbReference>
<feature type="repeat" description="Hemopexin" evidence="22">
    <location>
        <begin position="789"/>
        <end position="837"/>
    </location>
</feature>
<dbReference type="CDD" id="cd00094">
    <property type="entry name" value="HX"/>
    <property type="match status" value="1"/>
</dbReference>
<evidence type="ECO:0000256" key="9">
    <source>
        <dbReference type="ARBA" id="ARBA00022801"/>
    </source>
</evidence>
<feature type="binding site" evidence="20">
    <location>
        <position position="748"/>
    </location>
    <ligand>
        <name>Ca(2+)</name>
        <dbReference type="ChEBI" id="CHEBI:29108"/>
        <label>5</label>
    </ligand>
</feature>
<dbReference type="Proteomes" id="UP000805418">
    <property type="component" value="Chromosome 2"/>
</dbReference>
<evidence type="ECO:0000256" key="11">
    <source>
        <dbReference type="ARBA" id="ARBA00022837"/>
    </source>
</evidence>
<evidence type="ECO:0000256" key="5">
    <source>
        <dbReference type="ARBA" id="ARBA00022692"/>
    </source>
</evidence>
<dbReference type="FunFam" id="3.40.390.10:FF:000005">
    <property type="entry name" value="Matrix metallopeptidase 16"/>
    <property type="match status" value="1"/>
</dbReference>
<comment type="subcellular location">
    <subcellularLocation>
        <location evidence="1">Membrane</location>
        <topology evidence="1">Single-pass type I membrane protein</topology>
    </subcellularLocation>
</comment>
<reference evidence="27" key="3">
    <citation type="submission" date="2025-09" db="UniProtKB">
        <authorList>
            <consortium name="Ensembl"/>
        </authorList>
    </citation>
    <scope>IDENTIFICATION</scope>
    <source>
        <strain evidence="27">Boxer</strain>
    </source>
</reference>
<feature type="compositionally biased region" description="Gly residues" evidence="23">
    <location>
        <begin position="208"/>
        <end position="218"/>
    </location>
</feature>
<dbReference type="InterPro" id="IPR002477">
    <property type="entry name" value="Peptidoglycan-bd-like"/>
</dbReference>
<dbReference type="InterPro" id="IPR018486">
    <property type="entry name" value="Hemopexin_CS"/>
</dbReference>
<feature type="binding site" evidence="20">
    <location>
        <position position="547"/>
    </location>
    <ligand>
        <name>Zn(2+)</name>
        <dbReference type="ChEBI" id="CHEBI:29105"/>
        <label>1</label>
    </ligand>
</feature>
<keyword evidence="9" id="KW-0378">Hydrolase</keyword>
<reference evidence="27" key="1">
    <citation type="submission" date="2020-03" db="EMBL/GenBank/DDBJ databases">
        <title>Long-read based genome assembly of a Labrador retriever dog.</title>
        <authorList>
            <person name="Eory L."/>
            <person name="Zhang W."/>
            <person name="Schoenebeck J."/>
        </authorList>
    </citation>
    <scope>NUCLEOTIDE SEQUENCE [LARGE SCALE GENOMIC DNA]</scope>
    <source>
        <strain evidence="27">Labrador retriever</strain>
    </source>
</reference>
<comment type="cofactor">
    <cofactor evidence="20">
        <name>Zn(2+)</name>
        <dbReference type="ChEBI" id="CHEBI:29105"/>
    </cofactor>
    <text evidence="20">Binds 2 Zn(2+) ions per subunit.</text>
</comment>
<feature type="binding site" evidence="20">
    <location>
        <position position="562"/>
    </location>
    <ligand>
        <name>Ca(2+)</name>
        <dbReference type="ChEBI" id="CHEBI:29108"/>
        <label>3</label>
    </ligand>
</feature>
<dbReference type="PRINTS" id="PR00138">
    <property type="entry name" value="MATRIXIN"/>
</dbReference>
<keyword evidence="13" id="KW-0482">Metalloprotease</keyword>
<dbReference type="AlphaFoldDB" id="A0A8I3MSY3"/>
<feature type="binding site" evidence="20">
    <location>
        <position position="539"/>
    </location>
    <ligand>
        <name>Ca(2+)</name>
        <dbReference type="ChEBI" id="CHEBI:29108"/>
        <label>3</label>
    </ligand>
</feature>
<feature type="binding site" evidence="20">
    <location>
        <position position="603"/>
    </location>
    <ligand>
        <name>Zn(2+)</name>
        <dbReference type="ChEBI" id="CHEBI:29105"/>
        <label>2</label>
        <note>catalytic</note>
    </ligand>
</feature>
<keyword evidence="11 20" id="KW-0106">Calcium</keyword>
<feature type="binding site" evidence="20">
    <location>
        <position position="701"/>
    </location>
    <ligand>
        <name>Ca(2+)</name>
        <dbReference type="ChEBI" id="CHEBI:29108"/>
        <label>4</label>
    </ligand>
</feature>
<dbReference type="InterPro" id="IPR021190">
    <property type="entry name" value="Pept_M10A"/>
</dbReference>
<evidence type="ECO:0000256" key="25">
    <source>
        <dbReference type="SAM" id="SignalP"/>
    </source>
</evidence>
<dbReference type="Pfam" id="PF00045">
    <property type="entry name" value="Hemopexin"/>
    <property type="match status" value="4"/>
</dbReference>
<dbReference type="InterPro" id="IPR036365">
    <property type="entry name" value="PGBD-like_sf"/>
</dbReference>
<feature type="binding site" evidence="20">
    <location>
        <position position="560"/>
    </location>
    <ligand>
        <name>Zn(2+)</name>
        <dbReference type="ChEBI" id="CHEBI:29105"/>
        <label>1</label>
    </ligand>
</feature>
<evidence type="ECO:0000256" key="4">
    <source>
        <dbReference type="ARBA" id="ARBA00022685"/>
    </source>
</evidence>
<dbReference type="Pfam" id="PF00413">
    <property type="entry name" value="Peptidase_M10"/>
    <property type="match status" value="1"/>
</dbReference>
<feature type="compositionally biased region" description="Gly residues" evidence="23">
    <location>
        <begin position="130"/>
        <end position="140"/>
    </location>
</feature>
<feature type="domain" description="Peptidase metallopeptidase" evidence="26">
    <location>
        <begin position="461"/>
        <end position="631"/>
    </location>
</feature>
<dbReference type="PANTHER" id="PTHR10201:SF25">
    <property type="entry name" value="MATRIX METALLOPROTEINASE-15"/>
    <property type="match status" value="1"/>
</dbReference>
<feature type="binding site" evidence="20">
    <location>
        <position position="558"/>
    </location>
    <ligand>
        <name>Ca(2+)</name>
        <dbReference type="ChEBI" id="CHEBI:29108"/>
        <label>2</label>
    </ligand>
</feature>
<keyword evidence="6 20" id="KW-0479">Metal-binding</keyword>
<feature type="binding site" evidence="20">
    <location>
        <position position="589"/>
    </location>
    <ligand>
        <name>Zn(2+)</name>
        <dbReference type="ChEBI" id="CHEBI:29105"/>
        <label>2</label>
        <note>catalytic</note>
    </ligand>
</feature>
<feature type="binding site" evidence="20">
    <location>
        <position position="795"/>
    </location>
    <ligand>
        <name>Ca(2+)</name>
        <dbReference type="ChEBI" id="CHEBI:29108"/>
        <label>5</label>
    </ligand>
</feature>
<organism evidence="27 28">
    <name type="scientific">Canis lupus familiaris</name>
    <name type="common">Dog</name>
    <name type="synonym">Canis familiaris</name>
    <dbReference type="NCBI Taxonomy" id="9615"/>
    <lineage>
        <taxon>Eukaryota</taxon>
        <taxon>Metazoa</taxon>
        <taxon>Chordata</taxon>
        <taxon>Craniata</taxon>
        <taxon>Vertebrata</taxon>
        <taxon>Euteleostomi</taxon>
        <taxon>Mammalia</taxon>
        <taxon>Eutheria</taxon>
        <taxon>Laurasiatheria</taxon>
        <taxon>Carnivora</taxon>
        <taxon>Caniformia</taxon>
        <taxon>Canidae</taxon>
        <taxon>Canis</taxon>
    </lineage>
</organism>
<keyword evidence="28" id="KW-1185">Reference proteome</keyword>
<evidence type="ECO:0000256" key="10">
    <source>
        <dbReference type="ARBA" id="ARBA00022833"/>
    </source>
</evidence>
<dbReference type="InterPro" id="IPR001818">
    <property type="entry name" value="Pept_M10_metallopeptidase"/>
</dbReference>
<feature type="binding site" evidence="20">
    <location>
        <position position="534"/>
    </location>
    <ligand>
        <name>Zn(2+)</name>
        <dbReference type="ChEBI" id="CHEBI:29105"/>
        <label>1</label>
    </ligand>
</feature>
<evidence type="ECO:0000256" key="14">
    <source>
        <dbReference type="ARBA" id="ARBA00023136"/>
    </source>
</evidence>
<keyword evidence="3" id="KW-0645">Protease</keyword>
<evidence type="ECO:0000256" key="22">
    <source>
        <dbReference type="PROSITE-ProRule" id="PRU01011"/>
    </source>
</evidence>
<gene>
    <name evidence="27" type="primary">MMP15</name>
</gene>
<feature type="region of interest" description="Disordered" evidence="23">
    <location>
        <begin position="890"/>
        <end position="945"/>
    </location>
</feature>
<feature type="binding site" description="in inhibited form" evidence="20">
    <location>
        <position position="437"/>
    </location>
    <ligand>
        <name>Zn(2+)</name>
        <dbReference type="ChEBI" id="CHEBI:29105"/>
        <label>2</label>
        <note>catalytic</note>
    </ligand>
</feature>
<dbReference type="GO" id="GO:0005615">
    <property type="term" value="C:extracellular space"/>
    <property type="evidence" value="ECO:0000318"/>
    <property type="project" value="GO_Central"/>
</dbReference>
<feature type="binding site" evidence="20">
    <location>
        <position position="595"/>
    </location>
    <ligand>
        <name>Zn(2+)</name>
        <dbReference type="ChEBI" id="CHEBI:29105"/>
        <label>2</label>
        <note>catalytic</note>
    </ligand>
</feature>
<feature type="repeat" description="Hemopexin" evidence="22">
    <location>
        <begin position="838"/>
        <end position="885"/>
    </location>
</feature>
<dbReference type="GO" id="GO:0004222">
    <property type="term" value="F:metalloendopeptidase activity"/>
    <property type="evidence" value="ECO:0000318"/>
    <property type="project" value="GO_Central"/>
</dbReference>
<reference evidence="27" key="2">
    <citation type="submission" date="2025-08" db="UniProtKB">
        <authorList>
            <consortium name="Ensembl"/>
        </authorList>
    </citation>
    <scope>IDENTIFICATION</scope>
    <source>
        <strain evidence="27">Boxer</strain>
    </source>
</reference>
<feature type="region of interest" description="Disordered" evidence="23">
    <location>
        <begin position="33"/>
        <end position="92"/>
    </location>
</feature>
<comment type="similarity">
    <text evidence="2">Belongs to the peptidase M10A family.</text>
</comment>
<dbReference type="Pfam" id="PF11857">
    <property type="entry name" value="DUF3377"/>
    <property type="match status" value="1"/>
</dbReference>
<dbReference type="PROSITE" id="PS00546">
    <property type="entry name" value="CYSTEINE_SWITCH"/>
    <property type="match status" value="1"/>
</dbReference>
<evidence type="ECO:0000256" key="1">
    <source>
        <dbReference type="ARBA" id="ARBA00004479"/>
    </source>
</evidence>
<evidence type="ECO:0000256" key="2">
    <source>
        <dbReference type="ARBA" id="ARBA00010370"/>
    </source>
</evidence>
<feature type="binding site" evidence="20">
    <location>
        <position position="522"/>
    </location>
    <ligand>
        <name>Ca(2+)</name>
        <dbReference type="ChEBI" id="CHEBI:29108"/>
        <label>2</label>
    </ligand>
</feature>
<dbReference type="InterPro" id="IPR021158">
    <property type="entry name" value="Pept_M10A_Zn_BS"/>
</dbReference>
<dbReference type="SUPFAM" id="SSF47090">
    <property type="entry name" value="PGBD-like"/>
    <property type="match status" value="1"/>
</dbReference>
<dbReference type="GO" id="GO:0031012">
    <property type="term" value="C:extracellular matrix"/>
    <property type="evidence" value="ECO:0007669"/>
    <property type="project" value="InterPro"/>
</dbReference>
<keyword evidence="10 20" id="KW-0862">Zinc</keyword>
<evidence type="ECO:0000256" key="3">
    <source>
        <dbReference type="ARBA" id="ARBA00022670"/>
    </source>
</evidence>
<dbReference type="PROSITE" id="PS00024">
    <property type="entry name" value="HEMOPEXIN"/>
    <property type="match status" value="1"/>
</dbReference>
<evidence type="ECO:0000256" key="7">
    <source>
        <dbReference type="ARBA" id="ARBA00022729"/>
    </source>
</evidence>
<dbReference type="InterPro" id="IPR000585">
    <property type="entry name" value="Hemopexin-like_dom"/>
</dbReference>
<keyword evidence="5 24" id="KW-0812">Transmembrane</keyword>
<dbReference type="GO" id="GO:0030198">
    <property type="term" value="P:extracellular matrix organization"/>
    <property type="evidence" value="ECO:0000318"/>
    <property type="project" value="GO_Central"/>
</dbReference>
<feature type="binding site" evidence="20">
    <location>
        <position position="585"/>
    </location>
    <ligand>
        <name>Zn(2+)</name>
        <dbReference type="ChEBI" id="CHEBI:29105"/>
        <label>2</label>
        <note>catalytic</note>
    </ligand>
</feature>
<feature type="binding site" evidence="20">
    <location>
        <position position="565"/>
    </location>
    <ligand>
        <name>Ca(2+)</name>
        <dbReference type="ChEBI" id="CHEBI:29108"/>
        <label>1</label>
    </ligand>
</feature>
<dbReference type="GO" id="GO:0008270">
    <property type="term" value="F:zinc ion binding"/>
    <property type="evidence" value="ECO:0007669"/>
    <property type="project" value="InterPro"/>
</dbReference>
<comment type="cofactor">
    <cofactor evidence="20">
        <name>Ca(2+)</name>
        <dbReference type="ChEBI" id="CHEBI:29108"/>
    </cofactor>
    <text evidence="20">Can bind about 5 Ca(2+) ions per subunit.</text>
</comment>
<keyword evidence="8" id="KW-0677">Repeat</keyword>
<dbReference type="Gene3D" id="2.110.10.10">
    <property type="entry name" value="Hemopexin-like domain"/>
    <property type="match status" value="1"/>
</dbReference>
<name>A0A8I3MSY3_CANLF</name>
<proteinExistence type="inferred from homology"/>
<feature type="modified residue" description="Phosphotyrosine; by PKDCC" evidence="21">
    <location>
        <position position="776"/>
    </location>
</feature>
<dbReference type="GeneTree" id="ENSGT00940000156939"/>
<evidence type="ECO:0000256" key="24">
    <source>
        <dbReference type="SAM" id="Phobius"/>
    </source>
</evidence>
<accession>A0A8I3MSY3</accession>
<dbReference type="InterPro" id="IPR036375">
    <property type="entry name" value="Hemopexin-like_dom_sf"/>
</dbReference>
<evidence type="ECO:0000256" key="15">
    <source>
        <dbReference type="ARBA" id="ARBA00023145"/>
    </source>
</evidence>
<feature type="binding site" evidence="20">
    <location>
        <position position="540"/>
    </location>
    <ligand>
        <name>Ca(2+)</name>
        <dbReference type="ChEBI" id="CHEBI:29108"/>
        <label>3</label>
    </ligand>
</feature>
<dbReference type="SUPFAM" id="SSF50923">
    <property type="entry name" value="Hemopexin-like domain"/>
    <property type="match status" value="1"/>
</dbReference>
<feature type="repeat" description="Hemopexin" evidence="22">
    <location>
        <begin position="742"/>
        <end position="787"/>
    </location>
</feature>
<dbReference type="FunFam" id="2.110.10.10:FF:000001">
    <property type="entry name" value="Matrix metallopeptidase 24"/>
    <property type="match status" value="1"/>
</dbReference>
<feature type="signal peptide" evidence="25">
    <location>
        <begin position="1"/>
        <end position="17"/>
    </location>
</feature>
<dbReference type="Reactome" id="R-CFA-1442490">
    <property type="pathway name" value="Collagen degradation"/>
</dbReference>
<evidence type="ECO:0000313" key="27">
    <source>
        <dbReference type="Ensembl" id="ENSCAFP00845003356.1"/>
    </source>
</evidence>
<dbReference type="PROSITE" id="PS51642">
    <property type="entry name" value="HEMOPEXIN_2"/>
    <property type="match status" value="4"/>
</dbReference>
<evidence type="ECO:0000256" key="12">
    <source>
        <dbReference type="ARBA" id="ARBA00022989"/>
    </source>
</evidence>
<keyword evidence="16" id="KW-1015">Disulfide bond</keyword>
<dbReference type="OrthoDB" id="406838at2759"/>
<dbReference type="GO" id="GO:0035987">
    <property type="term" value="P:endodermal cell differentiation"/>
    <property type="evidence" value="ECO:0007669"/>
    <property type="project" value="Ensembl"/>
</dbReference>
<feature type="compositionally biased region" description="Basic residues" evidence="23">
    <location>
        <begin position="109"/>
        <end position="119"/>
    </location>
</feature>
<dbReference type="InterPro" id="IPR006026">
    <property type="entry name" value="Peptidase_Metallo"/>
</dbReference>
<evidence type="ECO:0000256" key="18">
    <source>
        <dbReference type="ARBA" id="ARBA00077265"/>
    </source>
</evidence>
<dbReference type="GO" id="GO:0006508">
    <property type="term" value="P:proteolysis"/>
    <property type="evidence" value="ECO:0007669"/>
    <property type="project" value="UniProtKB-KW"/>
</dbReference>
<feature type="region of interest" description="Disordered" evidence="23">
    <location>
        <begin position="272"/>
        <end position="345"/>
    </location>
</feature>
<feature type="binding site" evidence="20">
    <location>
        <position position="565"/>
    </location>
    <ligand>
        <name>Ca(2+)</name>
        <dbReference type="ChEBI" id="CHEBI:29108"/>
        <label>3</label>
    </ligand>
</feature>
<sequence length="1004" mass="109494">MRFLFIILFFPLRQTLGSLFPRPPSLPSAALVSLPTHPPGGRKKSLPPSWLPSSPGGRWGGGGNVKPALQKQGGSDGSGQGRAASFWGESKGRPLDSAAGTCYGEALGLRRRPRPRRAGARRERWPFKSGGPGARGGGLGAPRAAPNSPGTSGAGSRARPLAPAGCLRLLPGLRGGPGPGGRGASRVPGRGARALGSTRPRAWTEGAGRAGGAAGPGGRSAEPDKGSGVALAPGSRARARRLRDPAAGGSGRRPPRTCPARCSPGVGICRGDPGGSGGARDPEVCRAPAGRGARERRKFPSRVRGPGAGQRGAGRGARRAGLGAESMGSDRSALGRPGRAGSVLGGREAAARPRLLPLLLVLLGCLGRGAAAEDAEVNAENWLRLYGYLPQPSRHMSTMRSAQILASALAEMQRFYGIPVTGVLDEETKAWMKRPRCGVPDQFGVRVKANLRRRRKRYALTGRKWNNHHLTFSIQNYTEKLGWYHSLEAVRRAFRVWEQATPLVFQEVPYEDIRLRRQKEADIMVLFASGFHGDSSPFDGTGGFLAHAYFPGPGLGGDTHFDADEPWTFSSTDLHGNSLFLVAVHELGHALGLEHSSNPSAIMAPFYQWMDTDTFQLPEDDLRGIQQLYGTPDGQPQPTRPLPTVTPRRPGRPDHRPPRPPQPPPPGGKPERPPKPGPPAQPRATERPDQYGPNICDGDFDTVAMLRGEMFVFKGRWFWRVRHNRVLDNYPMPIGHFWRGLPSDISAAYERQDGRFVFFKGDRYWLFREANLEPGYPQPLTSYGLGIPYDRIDTAIWWEPTGHTFFFQEDRYWRFNEETQRGDPGYPKPISVWQGIPTSPKGAFLSNDAAYTYFYKGTKYWKFDNERLRMEPGYPKSILRDFMGCQEQVEPGPRWPDVARPPFNPDGGAEPGAGGDGEEGEEGHEPGTGGRDQDSGEDTDEDGGSRVVVQLEEVTRTVNMVMVLVPPLLLLLCILGLTYALVQMQRKGAPRMLLYCKRSLQEWV</sequence>
<evidence type="ECO:0000256" key="16">
    <source>
        <dbReference type="ARBA" id="ARBA00023157"/>
    </source>
</evidence>
<feature type="compositionally biased region" description="Low complexity" evidence="23">
    <location>
        <begin position="184"/>
        <end position="194"/>
    </location>
</feature>
<evidence type="ECO:0000259" key="26">
    <source>
        <dbReference type="SMART" id="SM00235"/>
    </source>
</evidence>
<feature type="chain" id="PRO_5035305752" description="Membrane-type matrix metalloproteinase 1" evidence="25">
    <location>
        <begin position="18"/>
        <end position="1004"/>
    </location>
</feature>
<dbReference type="InterPro" id="IPR018487">
    <property type="entry name" value="Hemopexin-like_repeat"/>
</dbReference>
<evidence type="ECO:0000256" key="13">
    <source>
        <dbReference type="ARBA" id="ARBA00023049"/>
    </source>
</evidence>
<evidence type="ECO:0000256" key="20">
    <source>
        <dbReference type="PIRSR" id="PIRSR621190-2"/>
    </source>
</evidence>
<feature type="compositionally biased region" description="Low complexity" evidence="23">
    <location>
        <begin position="46"/>
        <end position="56"/>
    </location>
</feature>
<feature type="compositionally biased region" description="Gly residues" evidence="23">
    <location>
        <begin position="173"/>
        <end position="183"/>
    </location>
</feature>
<feature type="repeat" description="Hemopexin" evidence="22">
    <location>
        <begin position="693"/>
        <end position="741"/>
    </location>
</feature>
<protein>
    <recommendedName>
        <fullName evidence="17">Membrane-type matrix metalloproteinase 1</fullName>
    </recommendedName>
    <alternativeName>
        <fullName evidence="18">Membrane-type-1 matrix metalloproteinase</fullName>
    </alternativeName>
</protein>
<dbReference type="SMART" id="SM00120">
    <property type="entry name" value="HX"/>
    <property type="match status" value="4"/>
</dbReference>
<keyword evidence="4" id="KW-0165">Cleavage on pair of basic residues</keyword>
<dbReference type="InterPro" id="IPR021805">
    <property type="entry name" value="Pept_M10A_metallopeptidase_C"/>
</dbReference>
<dbReference type="Reactome" id="R-CFA-1592389">
    <property type="pathway name" value="Activation of Matrix Metalloproteinases"/>
</dbReference>
<dbReference type="GO" id="GO:0016020">
    <property type="term" value="C:membrane"/>
    <property type="evidence" value="ECO:0007669"/>
    <property type="project" value="UniProtKB-SubCell"/>
</dbReference>
<feature type="compositionally biased region" description="Pro residues" evidence="23">
    <location>
        <begin position="659"/>
        <end position="668"/>
    </location>
</feature>
<evidence type="ECO:0000256" key="6">
    <source>
        <dbReference type="ARBA" id="ARBA00022723"/>
    </source>
</evidence>
<feature type="active site" evidence="19">
    <location>
        <position position="586"/>
    </location>
</feature>
<feature type="region of interest" description="Disordered" evidence="23">
    <location>
        <begin position="626"/>
        <end position="696"/>
    </location>
</feature>
<keyword evidence="15" id="KW-0865">Zymogen</keyword>
<dbReference type="Ensembl" id="ENSCAFT00845004197.1">
    <property type="protein sequence ID" value="ENSCAFP00845003356.1"/>
    <property type="gene ID" value="ENSCAFG00845002380.1"/>
</dbReference>
<dbReference type="Pfam" id="PF01471">
    <property type="entry name" value="PG_binding_1"/>
    <property type="match status" value="1"/>
</dbReference>
<keyword evidence="7 25" id="KW-0732">Signal</keyword>
<evidence type="ECO:0000256" key="8">
    <source>
        <dbReference type="ARBA" id="ARBA00022737"/>
    </source>
</evidence>
<feature type="binding site" evidence="20">
    <location>
        <position position="532"/>
    </location>
    <ligand>
        <name>Zn(2+)</name>
        <dbReference type="ChEBI" id="CHEBI:29105"/>
        <label>1</label>
    </ligand>
</feature>
<feature type="compositionally biased region" description="Low complexity" evidence="23">
    <location>
        <begin position="157"/>
        <end position="172"/>
    </location>
</feature>
<dbReference type="InterPro" id="IPR024079">
    <property type="entry name" value="MetalloPept_cat_dom_sf"/>
</dbReference>
<feature type="compositionally biased region" description="Gly residues" evidence="23">
    <location>
        <begin position="306"/>
        <end position="315"/>
    </location>
</feature>
<keyword evidence="14 24" id="KW-0472">Membrane</keyword>
<dbReference type="SUPFAM" id="SSF55486">
    <property type="entry name" value="Metalloproteases ('zincins'), catalytic domain"/>
    <property type="match status" value="1"/>
</dbReference>
<feature type="binding site" evidence="20">
    <location>
        <position position="556"/>
    </location>
    <ligand>
        <name>Ca(2+)</name>
        <dbReference type="ChEBI" id="CHEBI:29108"/>
        <label>2</label>
    </ligand>
</feature>
<evidence type="ECO:0000256" key="23">
    <source>
        <dbReference type="SAM" id="MobiDB-lite"/>
    </source>
</evidence>
<evidence type="ECO:0000313" key="28">
    <source>
        <dbReference type="Proteomes" id="UP000805418"/>
    </source>
</evidence>
<evidence type="ECO:0000256" key="21">
    <source>
        <dbReference type="PIRSR" id="PIRSR621190-4"/>
    </source>
</evidence>